<gene>
    <name evidence="1" type="ORF">KS4_23860</name>
</gene>
<dbReference type="EMBL" id="CP036425">
    <property type="protein sequence ID" value="QDU34318.1"/>
    <property type="molecule type" value="Genomic_DNA"/>
</dbReference>
<accession>A0A517YVQ6</accession>
<name>A0A517YVQ6_9BACT</name>
<protein>
    <submittedName>
        <fullName evidence="1">Uncharacterized protein</fullName>
    </submittedName>
</protein>
<dbReference type="Proteomes" id="UP000317369">
    <property type="component" value="Chromosome"/>
</dbReference>
<organism evidence="1 2">
    <name type="scientific">Poriferisphaera corsica</name>
    <dbReference type="NCBI Taxonomy" id="2528020"/>
    <lineage>
        <taxon>Bacteria</taxon>
        <taxon>Pseudomonadati</taxon>
        <taxon>Planctomycetota</taxon>
        <taxon>Phycisphaerae</taxon>
        <taxon>Phycisphaerales</taxon>
        <taxon>Phycisphaeraceae</taxon>
        <taxon>Poriferisphaera</taxon>
    </lineage>
</organism>
<proteinExistence type="predicted"/>
<evidence type="ECO:0000313" key="2">
    <source>
        <dbReference type="Proteomes" id="UP000317369"/>
    </source>
</evidence>
<dbReference type="KEGG" id="pcor:KS4_23860"/>
<keyword evidence="2" id="KW-1185">Reference proteome</keyword>
<dbReference type="RefSeq" id="WP_145078047.1">
    <property type="nucleotide sequence ID" value="NZ_CP036425.1"/>
</dbReference>
<evidence type="ECO:0000313" key="1">
    <source>
        <dbReference type="EMBL" id="QDU34318.1"/>
    </source>
</evidence>
<sequence length="101" mass="11159">MERIAEATCEIVENDFGIKNPVIKKNIVYVDVTQIMGLSSQGIWAIEDFGGGYVKLGGMVFPLHLIPVNFYSKHNGLLSKDDNRVLISFIVQVLEGACNES</sequence>
<dbReference type="AlphaFoldDB" id="A0A517YVQ6"/>
<reference evidence="1 2" key="1">
    <citation type="submission" date="2019-02" db="EMBL/GenBank/DDBJ databases">
        <title>Deep-cultivation of Planctomycetes and their phenomic and genomic characterization uncovers novel biology.</title>
        <authorList>
            <person name="Wiegand S."/>
            <person name="Jogler M."/>
            <person name="Boedeker C."/>
            <person name="Pinto D."/>
            <person name="Vollmers J."/>
            <person name="Rivas-Marin E."/>
            <person name="Kohn T."/>
            <person name="Peeters S.H."/>
            <person name="Heuer A."/>
            <person name="Rast P."/>
            <person name="Oberbeckmann S."/>
            <person name="Bunk B."/>
            <person name="Jeske O."/>
            <person name="Meyerdierks A."/>
            <person name="Storesund J.E."/>
            <person name="Kallscheuer N."/>
            <person name="Luecker S."/>
            <person name="Lage O.M."/>
            <person name="Pohl T."/>
            <person name="Merkel B.J."/>
            <person name="Hornburger P."/>
            <person name="Mueller R.-W."/>
            <person name="Bruemmer F."/>
            <person name="Labrenz M."/>
            <person name="Spormann A.M."/>
            <person name="Op den Camp H."/>
            <person name="Overmann J."/>
            <person name="Amann R."/>
            <person name="Jetten M.S.M."/>
            <person name="Mascher T."/>
            <person name="Medema M.H."/>
            <person name="Devos D.P."/>
            <person name="Kaster A.-K."/>
            <person name="Ovreas L."/>
            <person name="Rohde M."/>
            <person name="Galperin M.Y."/>
            <person name="Jogler C."/>
        </authorList>
    </citation>
    <scope>NUCLEOTIDE SEQUENCE [LARGE SCALE GENOMIC DNA]</scope>
    <source>
        <strain evidence="1 2">KS4</strain>
    </source>
</reference>